<evidence type="ECO:0000256" key="2">
    <source>
        <dbReference type="ARBA" id="ARBA00022980"/>
    </source>
</evidence>
<dbReference type="PANTHER" id="PTHR21109">
    <property type="entry name" value="MITOCHONDRIAL 28S RIBOSOMAL PROTEIN S21"/>
    <property type="match status" value="1"/>
</dbReference>
<dbReference type="GO" id="GO:1990904">
    <property type="term" value="C:ribonucleoprotein complex"/>
    <property type="evidence" value="ECO:0007669"/>
    <property type="project" value="UniProtKB-KW"/>
</dbReference>
<gene>
    <name evidence="5 8" type="primary">rpsU</name>
    <name evidence="8" type="ORF">DORFOR_00094</name>
</gene>
<accession>B0G1H5</accession>
<dbReference type="Gene3D" id="1.20.5.1150">
    <property type="entry name" value="Ribosomal protein S8"/>
    <property type="match status" value="1"/>
</dbReference>
<dbReference type="InterPro" id="IPR001911">
    <property type="entry name" value="Ribosomal_bS21"/>
</dbReference>
<reference evidence="8 9" key="2">
    <citation type="submission" date="2007-10" db="EMBL/GenBank/DDBJ databases">
        <authorList>
            <person name="Fulton L."/>
            <person name="Clifton S."/>
            <person name="Fulton B."/>
            <person name="Xu J."/>
            <person name="Minx P."/>
            <person name="Pepin K.H."/>
            <person name="Johnson M."/>
            <person name="Thiruvilangam P."/>
            <person name="Bhonagiri V."/>
            <person name="Nash W.E."/>
            <person name="Wang C."/>
            <person name="Mardis E.R."/>
            <person name="Wilson R.K."/>
        </authorList>
    </citation>
    <scope>NUCLEOTIDE SEQUENCE [LARGE SCALE GENOMIC DNA]</scope>
    <source>
        <strain evidence="8 9">ATCC 27755</strain>
    </source>
</reference>
<dbReference type="STRING" id="411461.DORFOR_00094"/>
<proteinExistence type="inferred from homology"/>
<dbReference type="EMBL" id="AAXA02000003">
    <property type="protein sequence ID" value="EDR48548.1"/>
    <property type="molecule type" value="Genomic_DNA"/>
</dbReference>
<dbReference type="HAMAP" id="MF_00358">
    <property type="entry name" value="Ribosomal_bS21"/>
    <property type="match status" value="1"/>
</dbReference>
<comment type="caution">
    <text evidence="8">The sequence shown here is derived from an EMBL/GenBank/DDBJ whole genome shotgun (WGS) entry which is preliminary data.</text>
</comment>
<dbReference type="InterPro" id="IPR018278">
    <property type="entry name" value="Ribosomal_bS21_CS"/>
</dbReference>
<dbReference type="Pfam" id="PF01165">
    <property type="entry name" value="Ribosomal_S21"/>
    <property type="match status" value="1"/>
</dbReference>
<dbReference type="GO" id="GO:0005840">
    <property type="term" value="C:ribosome"/>
    <property type="evidence" value="ECO:0007669"/>
    <property type="project" value="UniProtKB-KW"/>
</dbReference>
<dbReference type="GO" id="GO:0006412">
    <property type="term" value="P:translation"/>
    <property type="evidence" value="ECO:0007669"/>
    <property type="project" value="UniProtKB-UniRule"/>
</dbReference>
<feature type="compositionally biased region" description="Basic and acidic residues" evidence="7">
    <location>
        <begin position="57"/>
        <end position="67"/>
    </location>
</feature>
<sequence length="83" mass="9806">MCAKNIPEQSYNAQYRTGGEVRCETMSNVIVKENETLDSALRRFKRNCAKAGIQQEIRKREHYEKPSVRRKKKSEAARKRKYN</sequence>
<evidence type="ECO:0000256" key="5">
    <source>
        <dbReference type="HAMAP-Rule" id="MF_00358"/>
    </source>
</evidence>
<evidence type="ECO:0000313" key="9">
    <source>
        <dbReference type="Proteomes" id="UP000005359"/>
    </source>
</evidence>
<evidence type="ECO:0000256" key="4">
    <source>
        <dbReference type="ARBA" id="ARBA00035135"/>
    </source>
</evidence>
<dbReference type="eggNOG" id="COG0828">
    <property type="taxonomic scope" value="Bacteria"/>
</dbReference>
<keyword evidence="3 5" id="KW-0687">Ribonucleoprotein</keyword>
<evidence type="ECO:0000256" key="1">
    <source>
        <dbReference type="ARBA" id="ARBA00006640"/>
    </source>
</evidence>
<dbReference type="NCBIfam" id="TIGR00030">
    <property type="entry name" value="S21p"/>
    <property type="match status" value="1"/>
</dbReference>
<evidence type="ECO:0000256" key="6">
    <source>
        <dbReference type="RuleBase" id="RU000667"/>
    </source>
</evidence>
<dbReference type="PANTHER" id="PTHR21109:SF22">
    <property type="entry name" value="SMALL RIBOSOMAL SUBUNIT PROTEIN BS21"/>
    <property type="match status" value="1"/>
</dbReference>
<dbReference type="GO" id="GO:0003735">
    <property type="term" value="F:structural constituent of ribosome"/>
    <property type="evidence" value="ECO:0007669"/>
    <property type="project" value="InterPro"/>
</dbReference>
<protein>
    <recommendedName>
        <fullName evidence="4 5">Small ribosomal subunit protein bS21</fullName>
    </recommendedName>
</protein>
<feature type="compositionally biased region" description="Basic residues" evidence="7">
    <location>
        <begin position="68"/>
        <end position="83"/>
    </location>
</feature>
<dbReference type="PaxDb" id="411461-DORFOR_00094"/>
<name>B0G1H5_9FIRM</name>
<dbReference type="AlphaFoldDB" id="B0G1H5"/>
<keyword evidence="2 5" id="KW-0689">Ribosomal protein</keyword>
<feature type="region of interest" description="Disordered" evidence="7">
    <location>
        <begin position="57"/>
        <end position="83"/>
    </location>
</feature>
<reference evidence="8 9" key="1">
    <citation type="submission" date="2007-10" db="EMBL/GenBank/DDBJ databases">
        <title>Draft genome sequence of Dorea formicigenerans(ATCC 27755).</title>
        <authorList>
            <person name="Sudarsanam P."/>
            <person name="Ley R."/>
            <person name="Guruge J."/>
            <person name="Turnbaugh P.J."/>
            <person name="Mahowald M."/>
            <person name="Liep D."/>
            <person name="Gordon J."/>
        </authorList>
    </citation>
    <scope>NUCLEOTIDE SEQUENCE [LARGE SCALE GENOMIC DNA]</scope>
    <source>
        <strain evidence="8 9">ATCC 27755</strain>
    </source>
</reference>
<dbReference type="InterPro" id="IPR038380">
    <property type="entry name" value="Ribosomal_bS21_sf"/>
</dbReference>
<evidence type="ECO:0000313" key="8">
    <source>
        <dbReference type="EMBL" id="EDR48548.1"/>
    </source>
</evidence>
<dbReference type="PROSITE" id="PS01181">
    <property type="entry name" value="RIBOSOMAL_S21"/>
    <property type="match status" value="1"/>
</dbReference>
<evidence type="ECO:0000256" key="7">
    <source>
        <dbReference type="SAM" id="MobiDB-lite"/>
    </source>
</evidence>
<organism evidence="8 9">
    <name type="scientific">Dorea formicigenerans ATCC 27755</name>
    <dbReference type="NCBI Taxonomy" id="411461"/>
    <lineage>
        <taxon>Bacteria</taxon>
        <taxon>Bacillati</taxon>
        <taxon>Bacillota</taxon>
        <taxon>Clostridia</taxon>
        <taxon>Lachnospirales</taxon>
        <taxon>Lachnospiraceae</taxon>
        <taxon>Dorea</taxon>
    </lineage>
</organism>
<comment type="similarity">
    <text evidence="1 5 6">Belongs to the bacterial ribosomal protein bS21 family.</text>
</comment>
<evidence type="ECO:0000256" key="3">
    <source>
        <dbReference type="ARBA" id="ARBA00023274"/>
    </source>
</evidence>
<dbReference type="Proteomes" id="UP000005359">
    <property type="component" value="Unassembled WGS sequence"/>
</dbReference>
<dbReference type="PRINTS" id="PR00976">
    <property type="entry name" value="RIBOSOMALS21"/>
</dbReference>